<accession>A0A4R2GJ52</accession>
<evidence type="ECO:0000313" key="2">
    <source>
        <dbReference type="Proteomes" id="UP000295221"/>
    </source>
</evidence>
<keyword evidence="2" id="KW-1185">Reference proteome</keyword>
<comment type="caution">
    <text evidence="1">The sequence shown here is derived from an EMBL/GenBank/DDBJ whole genome shotgun (WGS) entry which is preliminary data.</text>
</comment>
<protein>
    <submittedName>
        <fullName evidence="1">Uncharacterized protein</fullName>
    </submittedName>
</protein>
<dbReference type="AlphaFoldDB" id="A0A4R2GJ52"/>
<gene>
    <name evidence="1" type="ORF">EV194_105137</name>
</gene>
<dbReference type="Proteomes" id="UP000295221">
    <property type="component" value="Unassembled WGS sequence"/>
</dbReference>
<name>A0A4R2GJ52_9BACT</name>
<proteinExistence type="predicted"/>
<evidence type="ECO:0000313" key="1">
    <source>
        <dbReference type="EMBL" id="TCO08333.1"/>
    </source>
</evidence>
<reference evidence="1 2" key="1">
    <citation type="submission" date="2019-03" db="EMBL/GenBank/DDBJ databases">
        <title>Genomic Encyclopedia of Type Strains, Phase IV (KMG-IV): sequencing the most valuable type-strain genomes for metagenomic binning, comparative biology and taxonomic classification.</title>
        <authorList>
            <person name="Goeker M."/>
        </authorList>
    </citation>
    <scope>NUCLEOTIDE SEQUENCE [LARGE SCALE GENOMIC DNA]</scope>
    <source>
        <strain evidence="1 2">DSM 24179</strain>
    </source>
</reference>
<organism evidence="1 2">
    <name type="scientific">Natronoflexus pectinivorans</name>
    <dbReference type="NCBI Taxonomy" id="682526"/>
    <lineage>
        <taxon>Bacteria</taxon>
        <taxon>Pseudomonadati</taxon>
        <taxon>Bacteroidota</taxon>
        <taxon>Bacteroidia</taxon>
        <taxon>Marinilabiliales</taxon>
        <taxon>Marinilabiliaceae</taxon>
        <taxon>Natronoflexus</taxon>
    </lineage>
</organism>
<dbReference type="EMBL" id="SLWK01000005">
    <property type="protein sequence ID" value="TCO08333.1"/>
    <property type="molecule type" value="Genomic_DNA"/>
</dbReference>
<sequence length="35" mass="4201">MSDIKAMNHNILMLERFFDVFGIYPYSTKNQNYAK</sequence>